<proteinExistence type="predicted"/>
<comment type="caution">
    <text evidence="1">The sequence shown here is derived from an EMBL/GenBank/DDBJ whole genome shotgun (WGS) entry which is preliminary data.</text>
</comment>
<protein>
    <submittedName>
        <fullName evidence="1">Uncharacterized protein</fullName>
    </submittedName>
</protein>
<evidence type="ECO:0000313" key="2">
    <source>
        <dbReference type="Proteomes" id="UP000523821"/>
    </source>
</evidence>
<dbReference type="Proteomes" id="UP000523821">
    <property type="component" value="Unassembled WGS sequence"/>
</dbReference>
<organism evidence="1 2">
    <name type="scientific">Prosthecomicrobium pneumaticum</name>
    <dbReference type="NCBI Taxonomy" id="81895"/>
    <lineage>
        <taxon>Bacteria</taxon>
        <taxon>Pseudomonadati</taxon>
        <taxon>Pseudomonadota</taxon>
        <taxon>Alphaproteobacteria</taxon>
        <taxon>Hyphomicrobiales</taxon>
        <taxon>Kaistiaceae</taxon>
        <taxon>Prosthecomicrobium</taxon>
    </lineage>
</organism>
<gene>
    <name evidence="1" type="ORF">GGQ63_000756</name>
</gene>
<dbReference type="EMBL" id="JACHOO010000002">
    <property type="protein sequence ID" value="MBB5751704.1"/>
    <property type="molecule type" value="Genomic_DNA"/>
</dbReference>
<evidence type="ECO:0000313" key="1">
    <source>
        <dbReference type="EMBL" id="MBB5751704.1"/>
    </source>
</evidence>
<accession>A0A7W9CU64</accession>
<dbReference type="AlphaFoldDB" id="A0A7W9CU64"/>
<sequence>MSDVLTENVVAFVPGRRPVRSGRAGRGPCEIVIFPGVRVERAGGVLPPRGAAPGAKPAGGRLV</sequence>
<dbReference type="RefSeq" id="WP_183852707.1">
    <property type="nucleotide sequence ID" value="NZ_JACHOO010000002.1"/>
</dbReference>
<reference evidence="1 2" key="1">
    <citation type="submission" date="2020-08" db="EMBL/GenBank/DDBJ databases">
        <title>Genomic Encyclopedia of Type Strains, Phase IV (KMG-IV): sequencing the most valuable type-strain genomes for metagenomic binning, comparative biology and taxonomic classification.</title>
        <authorList>
            <person name="Goeker M."/>
        </authorList>
    </citation>
    <scope>NUCLEOTIDE SEQUENCE [LARGE SCALE GENOMIC DNA]</scope>
    <source>
        <strain evidence="1 2">DSM 16268</strain>
    </source>
</reference>
<name>A0A7W9CU64_9HYPH</name>
<keyword evidence="2" id="KW-1185">Reference proteome</keyword>